<dbReference type="Pfam" id="PF13412">
    <property type="entry name" value="HTH_24"/>
    <property type="match status" value="1"/>
</dbReference>
<dbReference type="SUPFAM" id="SSF53067">
    <property type="entry name" value="Actin-like ATPase domain"/>
    <property type="match status" value="1"/>
</dbReference>
<name>A0A9X3TQR5_9BACL</name>
<evidence type="ECO:0000256" key="2">
    <source>
        <dbReference type="ARBA" id="ARBA00006479"/>
    </source>
</evidence>
<dbReference type="CDD" id="cd24076">
    <property type="entry name" value="ASKHA_ATPase_ROK_BsXylR-like"/>
    <property type="match status" value="1"/>
</dbReference>
<evidence type="ECO:0000256" key="3">
    <source>
        <dbReference type="ARBA" id="ARBA00022629"/>
    </source>
</evidence>
<keyword evidence="3" id="KW-0859">Xylose metabolism</keyword>
<comment type="function">
    <text evidence="1">Transcriptional repressor of xylose-utilizing enzymes.</text>
</comment>
<organism evidence="4 5">
    <name type="scientific">Brevibacillus thermoruber</name>
    <dbReference type="NCBI Taxonomy" id="33942"/>
    <lineage>
        <taxon>Bacteria</taxon>
        <taxon>Bacillati</taxon>
        <taxon>Bacillota</taxon>
        <taxon>Bacilli</taxon>
        <taxon>Bacillales</taxon>
        <taxon>Paenibacillaceae</taxon>
        <taxon>Brevibacillus</taxon>
    </lineage>
</organism>
<dbReference type="RefSeq" id="WP_029100745.1">
    <property type="nucleotide sequence ID" value="NZ_JAPYYP010000013.1"/>
</dbReference>
<dbReference type="InterPro" id="IPR000600">
    <property type="entry name" value="ROK"/>
</dbReference>
<proteinExistence type="inferred from homology"/>
<dbReference type="Proteomes" id="UP001151071">
    <property type="component" value="Unassembled WGS sequence"/>
</dbReference>
<evidence type="ECO:0000313" key="5">
    <source>
        <dbReference type="Proteomes" id="UP001151071"/>
    </source>
</evidence>
<accession>A0A9X3TQR5</accession>
<dbReference type="InterPro" id="IPR036390">
    <property type="entry name" value="WH_DNA-bd_sf"/>
</dbReference>
<dbReference type="PANTHER" id="PTHR18964">
    <property type="entry name" value="ROK (REPRESSOR, ORF, KINASE) FAMILY"/>
    <property type="match status" value="1"/>
</dbReference>
<dbReference type="InterPro" id="IPR043129">
    <property type="entry name" value="ATPase_NBD"/>
</dbReference>
<keyword evidence="5" id="KW-1185">Reference proteome</keyword>
<gene>
    <name evidence="4" type="ORF">O3V59_11805</name>
</gene>
<dbReference type="AlphaFoldDB" id="A0A9X3TQR5"/>
<dbReference type="InterPro" id="IPR049874">
    <property type="entry name" value="ROK_cs"/>
</dbReference>
<dbReference type="InterPro" id="IPR036388">
    <property type="entry name" value="WH-like_DNA-bd_sf"/>
</dbReference>
<keyword evidence="3" id="KW-0119">Carbohydrate metabolism</keyword>
<comment type="caution">
    <text evidence="4">The sequence shown here is derived from an EMBL/GenBank/DDBJ whole genome shotgun (WGS) entry which is preliminary data.</text>
</comment>
<reference evidence="4" key="1">
    <citation type="submission" date="2022-12" db="EMBL/GenBank/DDBJ databases">
        <title>Draft genome sequence of the thermophilic strain Brevibacillus thermoruber HT42, isolated from Los Humeros, Puebla, Mexico, with biotechnological potential.</title>
        <authorList>
            <person name="Lara Sanchez J."/>
            <person name="Solis Palacios R."/>
            <person name="Bustos Baena A.S."/>
            <person name="Ruz Baez A.E."/>
            <person name="Espinosa Luna G."/>
            <person name="Oliart Ros R.M."/>
        </authorList>
    </citation>
    <scope>NUCLEOTIDE SEQUENCE</scope>
    <source>
        <strain evidence="4">HT42</strain>
    </source>
</reference>
<comment type="similarity">
    <text evidence="2">Belongs to the ROK (NagC/XylR) family.</text>
</comment>
<dbReference type="PROSITE" id="PS01125">
    <property type="entry name" value="ROK"/>
    <property type="match status" value="1"/>
</dbReference>
<protein>
    <submittedName>
        <fullName evidence="4">ROK family transcriptional regulator</fullName>
    </submittedName>
</protein>
<dbReference type="Gene3D" id="3.30.420.40">
    <property type="match status" value="2"/>
</dbReference>
<evidence type="ECO:0000256" key="1">
    <source>
        <dbReference type="ARBA" id="ARBA00002486"/>
    </source>
</evidence>
<dbReference type="EMBL" id="JAPYYP010000013">
    <property type="protein sequence ID" value="MDA5109049.1"/>
    <property type="molecule type" value="Genomic_DNA"/>
</dbReference>
<dbReference type="GO" id="GO:0042732">
    <property type="term" value="P:D-xylose metabolic process"/>
    <property type="evidence" value="ECO:0007669"/>
    <property type="project" value="UniProtKB-KW"/>
</dbReference>
<evidence type="ECO:0000313" key="4">
    <source>
        <dbReference type="EMBL" id="MDA5109049.1"/>
    </source>
</evidence>
<sequence length="394" mass="42629">MLQTGDQFLVKKINKSIVLETIKKNGPISRAQISEVTGLNKSTVSSLVNELIQEEFAYEIGLGQSKGGRRPLMLLFNTTAGHAIGVDIGVNYLLAVLTDLQGNIVQETMLTIANLSFENIVDLLKQTIQALIDQAPPSKYGIVGIGIAVPGIVDEHGQILFAPNLGWENVDVKSIIQGHFHLPVTINNEAKAGAMGEKIFGVGKGIAHSVYVSLGIGIGTGIIINNELYKGCNGFAGEMGHIPIEPNGKKCRCGNRGCWELYASENALLEQAKALAIPPAPNEPEITLAHLVTLADEGHHEVINLFNQVGEYIGLGLTTIINTFNPELIVIGNRMTSAEKWLINPITRIVENRSLAYSRKQLRIQFSGLNMHSAVFGAVSFAIDDFFANTRISL</sequence>
<dbReference type="SUPFAM" id="SSF46785">
    <property type="entry name" value="Winged helix' DNA-binding domain"/>
    <property type="match status" value="1"/>
</dbReference>
<dbReference type="Gene3D" id="1.10.10.10">
    <property type="entry name" value="Winged helix-like DNA-binding domain superfamily/Winged helix DNA-binding domain"/>
    <property type="match status" value="1"/>
</dbReference>
<dbReference type="PANTHER" id="PTHR18964:SF149">
    <property type="entry name" value="BIFUNCTIONAL UDP-N-ACETYLGLUCOSAMINE 2-EPIMERASE_N-ACETYLMANNOSAMINE KINASE"/>
    <property type="match status" value="1"/>
</dbReference>
<dbReference type="Pfam" id="PF00480">
    <property type="entry name" value="ROK"/>
    <property type="match status" value="1"/>
</dbReference>